<feature type="domain" description="ABC transporter" evidence="9">
    <location>
        <begin position="2"/>
        <end position="241"/>
    </location>
</feature>
<evidence type="ECO:0000259" key="9">
    <source>
        <dbReference type="PROSITE" id="PS50893"/>
    </source>
</evidence>
<dbReference type="SUPFAM" id="SSF52540">
    <property type="entry name" value="P-loop containing nucleoside triphosphate hydrolases"/>
    <property type="match status" value="1"/>
</dbReference>
<dbReference type="PROSITE" id="PS50893">
    <property type="entry name" value="ABC_TRANSPORTER_2"/>
    <property type="match status" value="1"/>
</dbReference>
<dbReference type="AlphaFoldDB" id="A0A8J3FE57"/>
<dbReference type="Pfam" id="PF09383">
    <property type="entry name" value="NIL"/>
    <property type="match status" value="1"/>
</dbReference>
<dbReference type="InterPro" id="IPR017871">
    <property type="entry name" value="ABC_transporter-like_CS"/>
</dbReference>
<proteinExistence type="inferred from homology"/>
<dbReference type="EMBL" id="BMOF01000060">
    <property type="protein sequence ID" value="GGK07093.1"/>
    <property type="molecule type" value="Genomic_DNA"/>
</dbReference>
<evidence type="ECO:0000256" key="6">
    <source>
        <dbReference type="ARBA" id="ARBA00022967"/>
    </source>
</evidence>
<dbReference type="PROSITE" id="PS00211">
    <property type="entry name" value="ABC_TRANSPORTER_1"/>
    <property type="match status" value="1"/>
</dbReference>
<dbReference type="Pfam" id="PF00005">
    <property type="entry name" value="ABC_tran"/>
    <property type="match status" value="1"/>
</dbReference>
<dbReference type="Proteomes" id="UP000637720">
    <property type="component" value="Unassembled WGS sequence"/>
</dbReference>
<evidence type="ECO:0000256" key="5">
    <source>
        <dbReference type="ARBA" id="ARBA00022840"/>
    </source>
</evidence>
<evidence type="ECO:0000256" key="2">
    <source>
        <dbReference type="ARBA" id="ARBA00022448"/>
    </source>
</evidence>
<sequence length="370" mass="39488">MIKLQGIRKTFSTGGKTVEVLKGIDLSVQKGEVFGLIGRSGAGKSTLLRIINLLERPSAGRVVVDGVELTALSERELRRARQRIGMVFQHFHLLWSRTVRENIALPLEIAGVPKREIRQRVDELVELVGLTERADAYPAQLSGGQKQRVGIARALANRPHVLLCDEATSALDPETTDQILDLLRSINRRFGLTVVLVTHEMDVIQAVCDRVAVMEGGRIVEVGPVAEVVARPQTETARRFLQQGRAADRGRILGADIPHVGPAAGSEGSAVAAGSEAGVSAAGEGAVEVFLRLELDGVSAPVVETAIRRFAADIRLCEGSLAEGPGGVRGALTVRVSGAPAVVQGVIEYWKAAGVAVTPLETLAERRVRA</sequence>
<dbReference type="GO" id="GO:0006865">
    <property type="term" value="P:amino acid transport"/>
    <property type="evidence" value="ECO:0007669"/>
    <property type="project" value="UniProtKB-KW"/>
</dbReference>
<dbReference type="InterPro" id="IPR041701">
    <property type="entry name" value="MetN_ABC"/>
</dbReference>
<evidence type="ECO:0000256" key="7">
    <source>
        <dbReference type="ARBA" id="ARBA00022970"/>
    </source>
</evidence>
<dbReference type="SUPFAM" id="SSF55021">
    <property type="entry name" value="ACT-like"/>
    <property type="match status" value="1"/>
</dbReference>
<dbReference type="SMART" id="SM00382">
    <property type="entry name" value="AAA"/>
    <property type="match status" value="1"/>
</dbReference>
<evidence type="ECO:0000313" key="11">
    <source>
        <dbReference type="Proteomes" id="UP000637720"/>
    </source>
</evidence>
<evidence type="ECO:0000256" key="3">
    <source>
        <dbReference type="ARBA" id="ARBA00022475"/>
    </source>
</evidence>
<dbReference type="PANTHER" id="PTHR43166:SF30">
    <property type="entry name" value="METHIONINE IMPORT ATP-BINDING PROTEIN METN"/>
    <property type="match status" value="1"/>
</dbReference>
<dbReference type="RefSeq" id="WP_188818061.1">
    <property type="nucleotide sequence ID" value="NZ_BMOF01000060.1"/>
</dbReference>
<dbReference type="FunFam" id="3.40.50.300:FF:000056">
    <property type="entry name" value="Cell division ATP-binding protein FtsE"/>
    <property type="match status" value="1"/>
</dbReference>
<dbReference type="CDD" id="cd03258">
    <property type="entry name" value="ABC_MetN_methionine_transporter"/>
    <property type="match status" value="1"/>
</dbReference>
<keyword evidence="3" id="KW-1003">Cell membrane</keyword>
<dbReference type="InterPro" id="IPR050086">
    <property type="entry name" value="MetN_ABC_transporter-like"/>
</dbReference>
<dbReference type="GO" id="GO:0016887">
    <property type="term" value="F:ATP hydrolysis activity"/>
    <property type="evidence" value="ECO:0007669"/>
    <property type="project" value="InterPro"/>
</dbReference>
<dbReference type="InterPro" id="IPR003593">
    <property type="entry name" value="AAA+_ATPase"/>
</dbReference>
<dbReference type="InterPro" id="IPR003439">
    <property type="entry name" value="ABC_transporter-like_ATP-bd"/>
</dbReference>
<organism evidence="10 11">
    <name type="scientific">Calditerricola satsumensis</name>
    <dbReference type="NCBI Taxonomy" id="373054"/>
    <lineage>
        <taxon>Bacteria</taxon>
        <taxon>Bacillati</taxon>
        <taxon>Bacillota</taxon>
        <taxon>Bacilli</taxon>
        <taxon>Bacillales</taxon>
        <taxon>Bacillaceae</taxon>
        <taxon>Calditerricola</taxon>
    </lineage>
</organism>
<dbReference type="InterPro" id="IPR027417">
    <property type="entry name" value="P-loop_NTPase"/>
</dbReference>
<keyword evidence="7" id="KW-0029">Amino-acid transport</keyword>
<evidence type="ECO:0000313" key="10">
    <source>
        <dbReference type="EMBL" id="GGK07093.1"/>
    </source>
</evidence>
<keyword evidence="8" id="KW-0472">Membrane</keyword>
<dbReference type="InterPro" id="IPR018449">
    <property type="entry name" value="NIL_domain"/>
</dbReference>
<keyword evidence="5 10" id="KW-0067">ATP-binding</keyword>
<protein>
    <submittedName>
        <fullName evidence="10">Methionine import ATP-binding protein MetN 3</fullName>
    </submittedName>
</protein>
<keyword evidence="4" id="KW-0547">Nucleotide-binding</keyword>
<dbReference type="GO" id="GO:0005524">
    <property type="term" value="F:ATP binding"/>
    <property type="evidence" value="ECO:0007669"/>
    <property type="project" value="UniProtKB-KW"/>
</dbReference>
<dbReference type="GO" id="GO:0005886">
    <property type="term" value="C:plasma membrane"/>
    <property type="evidence" value="ECO:0007669"/>
    <property type="project" value="UniProtKB-ARBA"/>
</dbReference>
<gene>
    <name evidence="10" type="primary">metN3</name>
    <name evidence="10" type="ORF">GCM10007043_21480</name>
</gene>
<evidence type="ECO:0000256" key="1">
    <source>
        <dbReference type="ARBA" id="ARBA00005417"/>
    </source>
</evidence>
<dbReference type="PANTHER" id="PTHR43166">
    <property type="entry name" value="AMINO ACID IMPORT ATP-BINDING PROTEIN"/>
    <property type="match status" value="1"/>
</dbReference>
<comment type="similarity">
    <text evidence="1">Belongs to the ABC transporter superfamily.</text>
</comment>
<keyword evidence="6" id="KW-1278">Translocase</keyword>
<keyword evidence="11" id="KW-1185">Reference proteome</keyword>
<dbReference type="InterPro" id="IPR045865">
    <property type="entry name" value="ACT-like_dom_sf"/>
</dbReference>
<keyword evidence="2" id="KW-0813">Transport</keyword>
<evidence type="ECO:0000256" key="8">
    <source>
        <dbReference type="ARBA" id="ARBA00023136"/>
    </source>
</evidence>
<dbReference type="Gene3D" id="3.40.50.300">
    <property type="entry name" value="P-loop containing nucleotide triphosphate hydrolases"/>
    <property type="match status" value="1"/>
</dbReference>
<dbReference type="Gene3D" id="3.30.70.260">
    <property type="match status" value="1"/>
</dbReference>
<reference evidence="10" key="1">
    <citation type="journal article" date="2014" name="Int. J. Syst. Evol. Microbiol.">
        <title>Complete genome sequence of Corynebacterium casei LMG S-19264T (=DSM 44701T), isolated from a smear-ripened cheese.</title>
        <authorList>
            <consortium name="US DOE Joint Genome Institute (JGI-PGF)"/>
            <person name="Walter F."/>
            <person name="Albersmeier A."/>
            <person name="Kalinowski J."/>
            <person name="Ruckert C."/>
        </authorList>
    </citation>
    <scope>NUCLEOTIDE SEQUENCE</scope>
    <source>
        <strain evidence="10">JCM 14719</strain>
    </source>
</reference>
<reference evidence="10" key="2">
    <citation type="submission" date="2020-09" db="EMBL/GenBank/DDBJ databases">
        <authorList>
            <person name="Sun Q."/>
            <person name="Ohkuma M."/>
        </authorList>
    </citation>
    <scope>NUCLEOTIDE SEQUENCE</scope>
    <source>
        <strain evidence="10">JCM 14719</strain>
    </source>
</reference>
<accession>A0A8J3FE57</accession>
<comment type="caution">
    <text evidence="10">The sequence shown here is derived from an EMBL/GenBank/DDBJ whole genome shotgun (WGS) entry which is preliminary data.</text>
</comment>
<name>A0A8J3FE57_9BACI</name>
<evidence type="ECO:0000256" key="4">
    <source>
        <dbReference type="ARBA" id="ARBA00022741"/>
    </source>
</evidence>